<comment type="caution">
    <text evidence="2">The sequence shown here is derived from an EMBL/GenBank/DDBJ whole genome shotgun (WGS) entry which is preliminary data.</text>
</comment>
<dbReference type="Proteomes" id="UP001331761">
    <property type="component" value="Unassembled WGS sequence"/>
</dbReference>
<feature type="domain" description="Proteasome activator Blm10 middle HEAT repeats region" evidence="1">
    <location>
        <begin position="500"/>
        <end position="669"/>
    </location>
</feature>
<dbReference type="EMBL" id="WIXE01017748">
    <property type="protein sequence ID" value="KAK5971462.1"/>
    <property type="molecule type" value="Genomic_DNA"/>
</dbReference>
<evidence type="ECO:0000313" key="2">
    <source>
        <dbReference type="EMBL" id="KAK5971462.1"/>
    </source>
</evidence>
<evidence type="ECO:0000259" key="1">
    <source>
        <dbReference type="Pfam" id="PF16507"/>
    </source>
</evidence>
<dbReference type="InterPro" id="IPR035309">
    <property type="entry name" value="PSME4"/>
</dbReference>
<feature type="domain" description="Proteasome activator Blm10 middle HEAT repeats region" evidence="1">
    <location>
        <begin position="313"/>
        <end position="452"/>
    </location>
</feature>
<dbReference type="GO" id="GO:0070628">
    <property type="term" value="F:proteasome binding"/>
    <property type="evidence" value="ECO:0007669"/>
    <property type="project" value="InterPro"/>
</dbReference>
<keyword evidence="3" id="KW-1185">Reference proteome</keyword>
<proteinExistence type="predicted"/>
<dbReference type="InterPro" id="IPR016024">
    <property type="entry name" value="ARM-type_fold"/>
</dbReference>
<dbReference type="Pfam" id="PF16507">
    <property type="entry name" value="HEAT_PSME4_mid"/>
    <property type="match status" value="2"/>
</dbReference>
<reference evidence="2 3" key="1">
    <citation type="submission" date="2019-10" db="EMBL/GenBank/DDBJ databases">
        <title>Assembly and Annotation for the nematode Trichostrongylus colubriformis.</title>
        <authorList>
            <person name="Martin J."/>
        </authorList>
    </citation>
    <scope>NUCLEOTIDE SEQUENCE [LARGE SCALE GENOMIC DNA]</scope>
    <source>
        <strain evidence="2">G859</strain>
        <tissue evidence="2">Whole worm</tissue>
    </source>
</reference>
<gene>
    <name evidence="2" type="ORF">GCK32_006076</name>
</gene>
<dbReference type="GO" id="GO:0005634">
    <property type="term" value="C:nucleus"/>
    <property type="evidence" value="ECO:0007669"/>
    <property type="project" value="TreeGrafter"/>
</dbReference>
<dbReference type="GO" id="GO:0005829">
    <property type="term" value="C:cytosol"/>
    <property type="evidence" value="ECO:0007669"/>
    <property type="project" value="TreeGrafter"/>
</dbReference>
<dbReference type="PANTHER" id="PTHR32170:SF4">
    <property type="entry name" value="DUF3437 DOMAIN-CONTAINING PROTEIN-RELATED"/>
    <property type="match status" value="1"/>
</dbReference>
<sequence>MKPSFVVVDAAVGVKREVSRKFGRHEKKFTLLPYHEELSSELDARFEHIKHGLVIAVLVNEQRPALVNYIFALKTYVSTYGFRFTREEHMQLIQLVYLILVRKNQWADVIKYAAKAIEDLVNKSYIGYEELTLDWEPVYQLYYGASYGKIEEVEGKNLRNAVFRLKRFYRPADSPKIWSKIQVHLSPFYSTKEFCDLALLFLPIRMITEDHKKYGAIQWFDTMWKMYEVVEMGDKWGSELPNLFATLAYNNPDFMDWSPIYDTVFTRSIRTMGLSIREGKTPVGDSSAAASIGGLARIVVATLGGPKGCQRHLERMMKMVEPFMHPSNESGHTLLVLVFLQNILQEMVNRYKEERIKKHKRNVPKSYYLTDDDIAKFTDAVLPSLLYAMYTKDGAVSKTPAKLVMMLCALCPGRVFPKVFEHIYPAIFAVDEPHRLTQTLNCLFELVFLISQDNNSDLPRTPMEKDWILEMEEIRSPASPITKYSLKKLGEDLSFDIRAQLKTFRCHLFYLVEMLIEAIDINDVEKANIAIQNLTLIFYMVAIRDYSDCIKYHTLTDEEKALCKMSARLPVLAEMALDKMLDIIQCLSVTAPKDSSSAIGSFKDLATKEGDEEKVLKKAINRCVAAIFKNADDPVTSKLGRKMLQFVKTNQFESSLATDMIASMMASMTYAEDLDVSASWFVSLASSLLSTTSENYIQYKDVCVEMIDLLVSCKSKVAYTVGSYL</sequence>
<dbReference type="GO" id="GO:0010499">
    <property type="term" value="P:proteasomal ubiquitin-independent protein catabolic process"/>
    <property type="evidence" value="ECO:0007669"/>
    <property type="project" value="TreeGrafter"/>
</dbReference>
<organism evidence="2 3">
    <name type="scientific">Trichostrongylus colubriformis</name>
    <name type="common">Black scour worm</name>
    <dbReference type="NCBI Taxonomy" id="6319"/>
    <lineage>
        <taxon>Eukaryota</taxon>
        <taxon>Metazoa</taxon>
        <taxon>Ecdysozoa</taxon>
        <taxon>Nematoda</taxon>
        <taxon>Chromadorea</taxon>
        <taxon>Rhabditida</taxon>
        <taxon>Rhabditina</taxon>
        <taxon>Rhabditomorpha</taxon>
        <taxon>Strongyloidea</taxon>
        <taxon>Trichostrongylidae</taxon>
        <taxon>Trichostrongylus</taxon>
    </lineage>
</organism>
<dbReference type="GO" id="GO:0016504">
    <property type="term" value="F:peptidase activator activity"/>
    <property type="evidence" value="ECO:0007669"/>
    <property type="project" value="InterPro"/>
</dbReference>
<dbReference type="AlphaFoldDB" id="A0AAN8IJC7"/>
<protein>
    <recommendedName>
        <fullName evidence="1">Proteasome activator Blm10 middle HEAT repeats region domain-containing protein</fullName>
    </recommendedName>
</protein>
<dbReference type="InterPro" id="IPR032430">
    <property type="entry name" value="Blm10_mid"/>
</dbReference>
<dbReference type="PANTHER" id="PTHR32170">
    <property type="entry name" value="PROTEASOME ACTIVATOR COMPLEX SUBUNIT 4"/>
    <property type="match status" value="1"/>
</dbReference>
<name>A0AAN8IJC7_TRICO</name>
<evidence type="ECO:0000313" key="3">
    <source>
        <dbReference type="Proteomes" id="UP001331761"/>
    </source>
</evidence>
<dbReference type="SUPFAM" id="SSF48371">
    <property type="entry name" value="ARM repeat"/>
    <property type="match status" value="1"/>
</dbReference>
<accession>A0AAN8IJC7</accession>